<dbReference type="Pfam" id="PF13181">
    <property type="entry name" value="TPR_8"/>
    <property type="match status" value="1"/>
</dbReference>
<dbReference type="AlphaFoldDB" id="A0A381UEU2"/>
<dbReference type="PANTHER" id="PTHR44858">
    <property type="entry name" value="TETRATRICOPEPTIDE REPEAT PROTEIN 6"/>
    <property type="match status" value="1"/>
</dbReference>
<dbReference type="PANTHER" id="PTHR44858:SF1">
    <property type="entry name" value="UDP-N-ACETYLGLUCOSAMINE--PEPTIDE N-ACETYLGLUCOSAMINYLTRANSFERASE SPINDLY-RELATED"/>
    <property type="match status" value="1"/>
</dbReference>
<proteinExistence type="predicted"/>
<reference evidence="3" key="1">
    <citation type="submission" date="2018-05" db="EMBL/GenBank/DDBJ databases">
        <authorList>
            <person name="Lanie J.A."/>
            <person name="Ng W.-L."/>
            <person name="Kazmierczak K.M."/>
            <person name="Andrzejewski T.M."/>
            <person name="Davidsen T.M."/>
            <person name="Wayne K.J."/>
            <person name="Tettelin H."/>
            <person name="Glass J.I."/>
            <person name="Rusch D."/>
            <person name="Podicherti R."/>
            <person name="Tsui H.-C.T."/>
            <person name="Winkler M.E."/>
        </authorList>
    </citation>
    <scope>NUCLEOTIDE SEQUENCE</scope>
</reference>
<dbReference type="Gene3D" id="1.25.40.10">
    <property type="entry name" value="Tetratricopeptide repeat domain"/>
    <property type="match status" value="2"/>
</dbReference>
<name>A0A381UEU2_9ZZZZ</name>
<evidence type="ECO:0000256" key="2">
    <source>
        <dbReference type="ARBA" id="ARBA00022803"/>
    </source>
</evidence>
<keyword evidence="2" id="KW-0802">TPR repeat</keyword>
<organism evidence="3">
    <name type="scientific">marine metagenome</name>
    <dbReference type="NCBI Taxonomy" id="408172"/>
    <lineage>
        <taxon>unclassified sequences</taxon>
        <taxon>metagenomes</taxon>
        <taxon>ecological metagenomes</taxon>
    </lineage>
</organism>
<accession>A0A381UEU2</accession>
<evidence type="ECO:0000256" key="1">
    <source>
        <dbReference type="ARBA" id="ARBA00022737"/>
    </source>
</evidence>
<protein>
    <submittedName>
        <fullName evidence="3">Uncharacterized protein</fullName>
    </submittedName>
</protein>
<dbReference type="Pfam" id="PF13432">
    <property type="entry name" value="TPR_16"/>
    <property type="match status" value="1"/>
</dbReference>
<dbReference type="InterPro" id="IPR050498">
    <property type="entry name" value="Ycf3"/>
</dbReference>
<dbReference type="InterPro" id="IPR019734">
    <property type="entry name" value="TPR_rpt"/>
</dbReference>
<gene>
    <name evidence="3" type="ORF">METZ01_LOCUS78711</name>
</gene>
<evidence type="ECO:0000313" key="3">
    <source>
        <dbReference type="EMBL" id="SVA25857.1"/>
    </source>
</evidence>
<dbReference type="SUPFAM" id="SSF48452">
    <property type="entry name" value="TPR-like"/>
    <property type="match status" value="1"/>
</dbReference>
<dbReference type="EMBL" id="UINC01006161">
    <property type="protein sequence ID" value="SVA25857.1"/>
    <property type="molecule type" value="Genomic_DNA"/>
</dbReference>
<dbReference type="InterPro" id="IPR011990">
    <property type="entry name" value="TPR-like_helical_dom_sf"/>
</dbReference>
<dbReference type="SMART" id="SM00028">
    <property type="entry name" value="TPR"/>
    <property type="match status" value="4"/>
</dbReference>
<keyword evidence="1" id="KW-0677">Repeat</keyword>
<sequence>MGLIALGAWLLVSILASTPAGGVNTGSTFQSRTLRQCDGRYMSKPISNKNPDDYYNQAMEHFDKGQLSQSLAAIEMALSMRQSHAAYRVHLARLYRRFGRFKEAMEEVNTVIAAHPGEVEPKFERATLNFIQKDFISALQDYTECIQLKPTLTEAYYNRAMVYEQLHNLAKAKEDWELISRTAVDQEGKRFALERLAEIENWMPEENRTTKNERLCP</sequence>